<evidence type="ECO:0000313" key="1">
    <source>
        <dbReference type="EMBL" id="DAD66472.1"/>
    </source>
</evidence>
<protein>
    <submittedName>
        <fullName evidence="1">Large terminase protein</fullName>
    </submittedName>
</protein>
<dbReference type="Gene3D" id="3.30.420.240">
    <property type="match status" value="1"/>
</dbReference>
<dbReference type="EMBL" id="BK014662">
    <property type="protein sequence ID" value="DAD66472.1"/>
    <property type="molecule type" value="Genomic_DNA"/>
</dbReference>
<sequence>MVSLQQIQTEYIKSYSDKTRKYFIENFLSTFDADRRKLVQFKLFPRQIEFLKSIVKYPNSIAIKHRQAGITTVSSAWVTAQIVFASKDAPETVLCIGNKLDISQQLVTKIGDFLGQVPRYFWGDEFYSPDPKSEKNKKSIYEIRNKSELELFNGCKVVARSSGENAARGISAVSILIFDEAAFIENGLSVYAQAVAATASVRDAKIIMVSTPNGKDQLYYRTYSKALEKKNNYNAVEFKWFQDLRYNRNLKWYKKDKETGEYEWIKEETIDSEGNIRYNEERWRELEKNGWIPTSPWYENMCQSFNGDEMKIAQELNVSFLGSSDNVISPEVIEFQLNNNVVYLPDDWNLKDPFVEETWIWKDPIPGHRYICAVDASRGDAADKTAIEIIDIDAKDENGNPYFDQVLEYNGKRTGDEIGEIVFNYATAYNNALVVIDCVGGTGDAAVLTLMRLKYPNLYYDDPSLKTYMIQRKYSEYNLKDTDRLPGFHQSSVRYQMLSNFVTMVKNNSFRVRSIRVINEMETWIFKGEARRIDHMDGCHDDTLTCIAMALFVLQFSFFKMEDTKKKDAVILKSWVVNNNINTIKRPTMENKSVSIAPDRVLPFYNKKTLDQKTQKVSGTYMWLIGSIKR</sequence>
<reference evidence="1" key="1">
    <citation type="journal article" date="2021" name="Proc. Natl. Acad. Sci. U.S.A.">
        <title>A Catalog of Tens of Thousands of Viruses from Human Metagenomes Reveals Hidden Associations with Chronic Diseases.</title>
        <authorList>
            <person name="Tisza M.J."/>
            <person name="Buck C.B."/>
        </authorList>
    </citation>
    <scope>NUCLEOTIDE SEQUENCE</scope>
    <source>
        <strain evidence="1">CtPuP5</strain>
    </source>
</reference>
<dbReference type="Pfam" id="PF03237">
    <property type="entry name" value="Terminase_6N"/>
    <property type="match status" value="1"/>
</dbReference>
<organism evidence="1">
    <name type="scientific">Myoviridae sp. ctPuP5</name>
    <dbReference type="NCBI Taxonomy" id="2823543"/>
    <lineage>
        <taxon>Viruses</taxon>
        <taxon>Duplodnaviria</taxon>
        <taxon>Heunggongvirae</taxon>
        <taxon>Uroviricota</taxon>
        <taxon>Caudoviricetes</taxon>
    </lineage>
</organism>
<accession>A0A8S5L990</accession>
<name>A0A8S5L990_9CAUD</name>
<dbReference type="InterPro" id="IPR027417">
    <property type="entry name" value="P-loop_NTPase"/>
</dbReference>
<dbReference type="Gene3D" id="3.40.50.300">
    <property type="entry name" value="P-loop containing nucleotide triphosphate hydrolases"/>
    <property type="match status" value="1"/>
</dbReference>
<proteinExistence type="predicted"/>